<organism evidence="1 2">
    <name type="scientific">Trifolium medium</name>
    <dbReference type="NCBI Taxonomy" id="97028"/>
    <lineage>
        <taxon>Eukaryota</taxon>
        <taxon>Viridiplantae</taxon>
        <taxon>Streptophyta</taxon>
        <taxon>Embryophyta</taxon>
        <taxon>Tracheophyta</taxon>
        <taxon>Spermatophyta</taxon>
        <taxon>Magnoliopsida</taxon>
        <taxon>eudicotyledons</taxon>
        <taxon>Gunneridae</taxon>
        <taxon>Pentapetalae</taxon>
        <taxon>rosids</taxon>
        <taxon>fabids</taxon>
        <taxon>Fabales</taxon>
        <taxon>Fabaceae</taxon>
        <taxon>Papilionoideae</taxon>
        <taxon>50 kb inversion clade</taxon>
        <taxon>NPAAA clade</taxon>
        <taxon>Hologalegina</taxon>
        <taxon>IRL clade</taxon>
        <taxon>Trifolieae</taxon>
        <taxon>Trifolium</taxon>
    </lineage>
</organism>
<accession>A0A392M9J4</accession>
<name>A0A392M9J4_9FABA</name>
<protein>
    <submittedName>
        <fullName evidence="1">Serine/threonine protein kinase</fullName>
    </submittedName>
</protein>
<reference evidence="1 2" key="1">
    <citation type="journal article" date="2018" name="Front. Plant Sci.">
        <title>Red Clover (Trifolium pratense) and Zigzag Clover (T. medium) - A Picture of Genomic Similarities and Differences.</title>
        <authorList>
            <person name="Dluhosova J."/>
            <person name="Istvanek J."/>
            <person name="Nedelnik J."/>
            <person name="Repkova J."/>
        </authorList>
    </citation>
    <scope>NUCLEOTIDE SEQUENCE [LARGE SCALE GENOMIC DNA]</scope>
    <source>
        <strain evidence="2">cv. 10/8</strain>
        <tissue evidence="1">Leaf</tissue>
    </source>
</reference>
<keyword evidence="2" id="KW-1185">Reference proteome</keyword>
<dbReference type="Proteomes" id="UP000265520">
    <property type="component" value="Unassembled WGS sequence"/>
</dbReference>
<dbReference type="EMBL" id="LXQA010005238">
    <property type="protein sequence ID" value="MCH83468.1"/>
    <property type="molecule type" value="Genomic_DNA"/>
</dbReference>
<gene>
    <name evidence="1" type="ORF">A2U01_0004290</name>
</gene>
<dbReference type="SUPFAM" id="SSF56112">
    <property type="entry name" value="Protein kinase-like (PK-like)"/>
    <property type="match status" value="1"/>
</dbReference>
<keyword evidence="1" id="KW-0418">Kinase</keyword>
<comment type="caution">
    <text evidence="1">The sequence shown here is derived from an EMBL/GenBank/DDBJ whole genome shotgun (WGS) entry which is preliminary data.</text>
</comment>
<dbReference type="AlphaFoldDB" id="A0A392M9J4"/>
<keyword evidence="1" id="KW-0808">Transferase</keyword>
<feature type="non-terminal residue" evidence="1">
    <location>
        <position position="76"/>
    </location>
</feature>
<dbReference type="InterPro" id="IPR011009">
    <property type="entry name" value="Kinase-like_dom_sf"/>
</dbReference>
<dbReference type="Gene3D" id="3.30.200.20">
    <property type="entry name" value="Phosphorylase Kinase, domain 1"/>
    <property type="match status" value="1"/>
</dbReference>
<sequence>MQDLVAANESYDINDLEDEFKGHDIKVFNYTLIMEATMDFSPENKLGQGGYGPVYKIEIDPLKMTVEKLVGTCNLL</sequence>
<evidence type="ECO:0000313" key="1">
    <source>
        <dbReference type="EMBL" id="MCH83468.1"/>
    </source>
</evidence>
<evidence type="ECO:0000313" key="2">
    <source>
        <dbReference type="Proteomes" id="UP000265520"/>
    </source>
</evidence>
<proteinExistence type="predicted"/>
<keyword evidence="1" id="KW-0723">Serine/threonine-protein kinase</keyword>
<dbReference type="GO" id="GO:0004674">
    <property type="term" value="F:protein serine/threonine kinase activity"/>
    <property type="evidence" value="ECO:0007669"/>
    <property type="project" value="UniProtKB-KW"/>
</dbReference>